<dbReference type="Proteomes" id="UP000000450">
    <property type="component" value="Chromosome"/>
</dbReference>
<dbReference type="PANTHER" id="PTHR33990:SF1">
    <property type="entry name" value="PROTEIN YJDN"/>
    <property type="match status" value="1"/>
</dbReference>
<feature type="domain" description="PhnB-like" evidence="1">
    <location>
        <begin position="3"/>
        <end position="135"/>
    </location>
</feature>
<evidence type="ECO:0000313" key="2">
    <source>
        <dbReference type="EMBL" id="ACM34745.1"/>
    </source>
</evidence>
<reference evidence="2 3" key="1">
    <citation type="journal article" date="2010" name="J. Bacteriol.">
        <title>Completed genome sequence of the anaerobic iron-oxidizing bacterium Acidovorax ebreus strain TPSY.</title>
        <authorList>
            <person name="Byrne-Bailey K.G."/>
            <person name="Weber K.A."/>
            <person name="Chair A.H."/>
            <person name="Bose S."/>
            <person name="Knox T."/>
            <person name="Spanbauer T.L."/>
            <person name="Chertkov O."/>
            <person name="Coates J.D."/>
        </authorList>
    </citation>
    <scope>NUCLEOTIDE SEQUENCE [LARGE SCALE GENOMIC DNA]</scope>
    <source>
        <strain evidence="2 3">TPSY</strain>
    </source>
</reference>
<gene>
    <name evidence="2" type="ordered locus">Dtpsy_3316</name>
</gene>
<dbReference type="Gene3D" id="3.10.180.10">
    <property type="entry name" value="2,3-Dihydroxybiphenyl 1,2-Dioxygenase, domain 1"/>
    <property type="match status" value="1"/>
</dbReference>
<evidence type="ECO:0000259" key="1">
    <source>
        <dbReference type="Pfam" id="PF06983"/>
    </source>
</evidence>
<dbReference type="GeneID" id="84683703"/>
<dbReference type="KEGG" id="dia:Dtpsy_3316"/>
<protein>
    <submittedName>
        <fullName evidence="2">3-demethylubiquinone-9 3-methyltransferase</fullName>
    </submittedName>
</protein>
<dbReference type="PANTHER" id="PTHR33990">
    <property type="entry name" value="PROTEIN YJDN-RELATED"/>
    <property type="match status" value="1"/>
</dbReference>
<dbReference type="EMBL" id="CP001392">
    <property type="protein sequence ID" value="ACM34745.1"/>
    <property type="molecule type" value="Genomic_DNA"/>
</dbReference>
<name>A0A9J9QG73_ACIET</name>
<proteinExistence type="predicted"/>
<accession>A0A9J9QG73</accession>
<dbReference type="Pfam" id="PF06983">
    <property type="entry name" value="3-dmu-9_3-mt"/>
    <property type="match status" value="1"/>
</dbReference>
<dbReference type="AlphaFoldDB" id="A0A9J9QG73"/>
<dbReference type="RefSeq" id="WP_011807051.1">
    <property type="nucleotide sequence ID" value="NC_011992.1"/>
</dbReference>
<dbReference type="CDD" id="cd06588">
    <property type="entry name" value="PhnB_like"/>
    <property type="match status" value="1"/>
</dbReference>
<sequence>MQVQPYLMFDGRCEEALAFYAQALGAQTQLLMRFRDSPEPPAGECSASAAVPGDKVMHAELRVGETTLMASDGMAGGHPVFNGISLTLSVASEVEARSRFDALADGGTVVAPMAKTFFSPAFGMVNDRFGVSWMVLADSAPG</sequence>
<organism evidence="2 3">
    <name type="scientific">Acidovorax ebreus (strain TPSY)</name>
    <name type="common">Diaphorobacter sp. (strain TPSY)</name>
    <dbReference type="NCBI Taxonomy" id="535289"/>
    <lineage>
        <taxon>Bacteria</taxon>
        <taxon>Pseudomonadati</taxon>
        <taxon>Pseudomonadota</taxon>
        <taxon>Betaproteobacteria</taxon>
        <taxon>Burkholderiales</taxon>
        <taxon>Comamonadaceae</taxon>
        <taxon>Diaphorobacter</taxon>
    </lineage>
</organism>
<evidence type="ECO:0000313" key="3">
    <source>
        <dbReference type="Proteomes" id="UP000000450"/>
    </source>
</evidence>
<dbReference type="InterPro" id="IPR029068">
    <property type="entry name" value="Glyas_Bleomycin-R_OHBP_Dase"/>
</dbReference>
<keyword evidence="3" id="KW-1185">Reference proteome</keyword>
<dbReference type="InterPro" id="IPR028973">
    <property type="entry name" value="PhnB-like"/>
</dbReference>
<dbReference type="SUPFAM" id="SSF54593">
    <property type="entry name" value="Glyoxalase/Bleomycin resistance protein/Dihydroxybiphenyl dioxygenase"/>
    <property type="match status" value="1"/>
</dbReference>